<gene>
    <name evidence="2" type="primary">Contig15829.g16872</name>
    <name evidence="2" type="ORF">STYLEM_10171</name>
</gene>
<dbReference type="AlphaFoldDB" id="A0A078AH54"/>
<feature type="chain" id="PRO_5001729446" evidence="1">
    <location>
        <begin position="20"/>
        <end position="581"/>
    </location>
</feature>
<dbReference type="InParanoid" id="A0A078AH54"/>
<proteinExistence type="predicted"/>
<dbReference type="PANTHER" id="PTHR31354:SF2">
    <property type="entry name" value="OS01G0793500 PROTEIN"/>
    <property type="match status" value="1"/>
</dbReference>
<keyword evidence="3" id="KW-1185">Reference proteome</keyword>
<dbReference type="OrthoDB" id="1847654at2759"/>
<dbReference type="OMA" id="PKYFRPQ"/>
<organism evidence="2 3">
    <name type="scientific">Stylonychia lemnae</name>
    <name type="common">Ciliate</name>
    <dbReference type="NCBI Taxonomy" id="5949"/>
    <lineage>
        <taxon>Eukaryota</taxon>
        <taxon>Sar</taxon>
        <taxon>Alveolata</taxon>
        <taxon>Ciliophora</taxon>
        <taxon>Intramacronucleata</taxon>
        <taxon>Spirotrichea</taxon>
        <taxon>Stichotrichia</taxon>
        <taxon>Sporadotrichida</taxon>
        <taxon>Oxytrichidae</taxon>
        <taxon>Stylonychinae</taxon>
        <taxon>Stylonychia</taxon>
    </lineage>
</organism>
<name>A0A078AH54_STYLE</name>
<reference evidence="2 3" key="1">
    <citation type="submission" date="2014-06" db="EMBL/GenBank/DDBJ databases">
        <authorList>
            <person name="Swart Estienne"/>
        </authorList>
    </citation>
    <scope>NUCLEOTIDE SEQUENCE [LARGE SCALE GENOMIC DNA]</scope>
    <source>
        <strain evidence="2 3">130c</strain>
    </source>
</reference>
<evidence type="ECO:0000313" key="3">
    <source>
        <dbReference type="Proteomes" id="UP000039865"/>
    </source>
</evidence>
<sequence>MRYQQLATLSLIGLAAISAFSMDGLPRREVQKGKFGAMEVVDWFVHGMTKTVYLPQKDLLQDYERQTMNLQQALIQGKVNKEKMSSDRIYKCDNRMENQGQDPDEAAYFFPVGVGSVGPDQTSVTYGNGFCFKNITFSYQQTGDENDIGDVIVTVDTENANSLFCKDWFLFGNAEFQHVETFFFHGKHQVTFKNLSPEAKITIQKKGIQVFMFCDGYIDTFISVFNFALAFIGGLGTNPDLPIIGSHVPEYMEQANLNFLNETMGYQLEKREIQTVEIDESLIQSGDFLAIMRLDGVDPIIMYGSGTHAGHSTMALRFEDGELYVVESQDGWYWPKHGIQKNKFSQWIEWAKNADFHVSHLPLNAEARAKFNETAAREFFNQTEGLPYGYHNFLFGWIDTPEDNLPPIIPPGLVPVVFSVLEKFTPSTVDIFFNQALNHRLNTTGLNIEGIAAEAAQRNLTVEQLMAQVEVEGWNYTGLQNDGRAYVCSAYVAALYQAAGLFPGKINGPEFTPRDVYTLNVYDLNYNRPDACVKADPTLPYCQLLGKYRMTLPGYSTISPYAHMSEKCPTIAPDFVRPDKC</sequence>
<dbReference type="EMBL" id="CCKQ01009658">
    <property type="protein sequence ID" value="CDW81161.1"/>
    <property type="molecule type" value="Genomic_DNA"/>
</dbReference>
<accession>A0A078AH54</accession>
<keyword evidence="1" id="KW-0732">Signal</keyword>
<dbReference type="PANTHER" id="PTHR31354">
    <property type="entry name" value="OS01G0793500 PROTEIN"/>
    <property type="match status" value="1"/>
</dbReference>
<dbReference type="Proteomes" id="UP000039865">
    <property type="component" value="Unassembled WGS sequence"/>
</dbReference>
<evidence type="ECO:0000313" key="2">
    <source>
        <dbReference type="EMBL" id="CDW81161.1"/>
    </source>
</evidence>
<dbReference type="InterPro" id="IPR038765">
    <property type="entry name" value="Papain-like_cys_pep_sf"/>
</dbReference>
<protein>
    <submittedName>
        <fullName evidence="2">Uncharacterized protein</fullName>
    </submittedName>
</protein>
<dbReference type="Gene3D" id="3.90.1720.10">
    <property type="entry name" value="endopeptidase domain like (from Nostoc punctiforme)"/>
    <property type="match status" value="1"/>
</dbReference>
<evidence type="ECO:0000256" key="1">
    <source>
        <dbReference type="SAM" id="SignalP"/>
    </source>
</evidence>
<feature type="signal peptide" evidence="1">
    <location>
        <begin position="1"/>
        <end position="19"/>
    </location>
</feature>
<dbReference type="SUPFAM" id="SSF54001">
    <property type="entry name" value="Cysteine proteinases"/>
    <property type="match status" value="1"/>
</dbReference>